<evidence type="ECO:0008006" key="4">
    <source>
        <dbReference type="Google" id="ProtNLM"/>
    </source>
</evidence>
<organism evidence="2 3">
    <name type="scientific">Pararoseomonas baculiformis</name>
    <dbReference type="NCBI Taxonomy" id="2820812"/>
    <lineage>
        <taxon>Bacteria</taxon>
        <taxon>Pseudomonadati</taxon>
        <taxon>Pseudomonadota</taxon>
        <taxon>Alphaproteobacteria</taxon>
        <taxon>Acetobacterales</taxon>
        <taxon>Acetobacteraceae</taxon>
        <taxon>Pararoseomonas</taxon>
    </lineage>
</organism>
<sequence length="460" mass="48463">MGLKGPLSVLAGGLMLAWPAFLAGYPLVFSDTGAFLHQTLGPLMIWDKPWIYGPLAFLLHWHATLWPVAIAQGVMVSHLLWLMLRAFAGGAAPGRHLLLCLLLSALTALPFTAALVMPDVLTPAVLLCALLLAFGRPALSRGEVAWLSLLGAVGTAAHLSHLPMMGALAVVALLAGWRASARVAVPLAGAVALLLATNLAGHGRLSLSPYGSTFLMARMVANGPGLRTIEAACPEAGWALCAFEGPAFEPFGPRACLYRQCPRDLLPSDILLWDPASPIHRDEHGQPRNLGGRALAGEAREIVRETVGREPLTVALQAVRDTLVQLTRNRVGDTLERRHIGEGVLGHIQAFGPGEAARFQAGAQWRGVMPALAAPLLWVQGPVLLLGTLALAFLAWQARHNRALLGMSLGIGIGILANAFATGALSGPHDRYGARLAWIVVAGAFILAAARRPDAAPGAH</sequence>
<keyword evidence="1" id="KW-0812">Transmembrane</keyword>
<feature type="transmembrane region" description="Helical" evidence="1">
    <location>
        <begin position="64"/>
        <end position="84"/>
    </location>
</feature>
<feature type="transmembrane region" description="Helical" evidence="1">
    <location>
        <begin position="376"/>
        <end position="398"/>
    </location>
</feature>
<protein>
    <recommendedName>
        <fullName evidence="4">Glycosyltransferase RgtA/B/C/D-like domain-containing protein</fullName>
    </recommendedName>
</protein>
<gene>
    <name evidence="2" type="ORF">J8J14_19970</name>
</gene>
<feature type="transmembrane region" description="Helical" evidence="1">
    <location>
        <begin position="146"/>
        <end position="177"/>
    </location>
</feature>
<keyword evidence="1" id="KW-0472">Membrane</keyword>
<feature type="transmembrane region" description="Helical" evidence="1">
    <location>
        <begin position="183"/>
        <end position="201"/>
    </location>
</feature>
<keyword evidence="1" id="KW-1133">Transmembrane helix</keyword>
<feature type="transmembrane region" description="Helical" evidence="1">
    <location>
        <begin position="404"/>
        <end position="425"/>
    </location>
</feature>
<feature type="transmembrane region" description="Helical" evidence="1">
    <location>
        <begin position="432"/>
        <end position="450"/>
    </location>
</feature>
<evidence type="ECO:0000313" key="3">
    <source>
        <dbReference type="Proteomes" id="UP000681594"/>
    </source>
</evidence>
<accession>A0ABS4AJJ8</accession>
<dbReference type="Proteomes" id="UP000681594">
    <property type="component" value="Unassembled WGS sequence"/>
</dbReference>
<comment type="caution">
    <text evidence="2">The sequence shown here is derived from an EMBL/GenBank/DDBJ whole genome shotgun (WGS) entry which is preliminary data.</text>
</comment>
<dbReference type="EMBL" id="JAGIZB010000025">
    <property type="protein sequence ID" value="MBP0447056.1"/>
    <property type="molecule type" value="Genomic_DNA"/>
</dbReference>
<feature type="transmembrane region" description="Helical" evidence="1">
    <location>
        <begin position="96"/>
        <end position="114"/>
    </location>
</feature>
<name>A0ABS4AJJ8_9PROT</name>
<proteinExistence type="predicted"/>
<evidence type="ECO:0000256" key="1">
    <source>
        <dbReference type="SAM" id="Phobius"/>
    </source>
</evidence>
<reference evidence="2 3" key="1">
    <citation type="submission" date="2021-03" db="EMBL/GenBank/DDBJ databases">
        <authorList>
            <person name="So Y."/>
        </authorList>
    </citation>
    <scope>NUCLEOTIDE SEQUENCE [LARGE SCALE GENOMIC DNA]</scope>
    <source>
        <strain evidence="2 3">SSH11</strain>
    </source>
</reference>
<evidence type="ECO:0000313" key="2">
    <source>
        <dbReference type="EMBL" id="MBP0447056.1"/>
    </source>
</evidence>
<dbReference type="RefSeq" id="WP_209381326.1">
    <property type="nucleotide sequence ID" value="NZ_JAGIZB010000025.1"/>
</dbReference>
<keyword evidence="3" id="KW-1185">Reference proteome</keyword>